<comment type="caution">
    <text evidence="1">The sequence shown here is derived from an EMBL/GenBank/DDBJ whole genome shotgun (WGS) entry which is preliminary data.</text>
</comment>
<dbReference type="Proteomes" id="UP000269221">
    <property type="component" value="Unassembled WGS sequence"/>
</dbReference>
<dbReference type="EMBL" id="QRBI01000105">
    <property type="protein sequence ID" value="RMC14221.1"/>
    <property type="molecule type" value="Genomic_DNA"/>
</dbReference>
<dbReference type="AlphaFoldDB" id="A0A3M0KNM0"/>
<protein>
    <submittedName>
        <fullName evidence="1">Uncharacterized protein</fullName>
    </submittedName>
</protein>
<sequence>MWMEYLSHEERLTELKLFILEKRRIQKSLIEFQYLMGSYERGGEEIFARVCRDKYLWTEFASENIIGTTLKEINSSLTIVYRDNSILIWTTQYTKPPINTNRSPVGPKTFN</sequence>
<accession>A0A3M0KNM0</accession>
<organism evidence="1 2">
    <name type="scientific">Hirundo rustica rustica</name>
    <dbReference type="NCBI Taxonomy" id="333673"/>
    <lineage>
        <taxon>Eukaryota</taxon>
        <taxon>Metazoa</taxon>
        <taxon>Chordata</taxon>
        <taxon>Craniata</taxon>
        <taxon>Vertebrata</taxon>
        <taxon>Euteleostomi</taxon>
        <taxon>Archelosauria</taxon>
        <taxon>Archosauria</taxon>
        <taxon>Dinosauria</taxon>
        <taxon>Saurischia</taxon>
        <taxon>Theropoda</taxon>
        <taxon>Coelurosauria</taxon>
        <taxon>Aves</taxon>
        <taxon>Neognathae</taxon>
        <taxon>Neoaves</taxon>
        <taxon>Telluraves</taxon>
        <taxon>Australaves</taxon>
        <taxon>Passeriformes</taxon>
        <taxon>Sylvioidea</taxon>
        <taxon>Hirundinidae</taxon>
        <taxon>Hirundo</taxon>
    </lineage>
</organism>
<name>A0A3M0KNM0_HIRRU</name>
<gene>
    <name evidence="1" type="ORF">DUI87_09312</name>
</gene>
<proteinExistence type="predicted"/>
<reference evidence="1 2" key="1">
    <citation type="submission" date="2018-07" db="EMBL/GenBank/DDBJ databases">
        <title>A high quality draft genome assembly of the barn swallow (H. rustica rustica).</title>
        <authorList>
            <person name="Formenti G."/>
            <person name="Chiara M."/>
            <person name="Poveda L."/>
            <person name="Francoijs K.-J."/>
            <person name="Bonisoli-Alquati A."/>
            <person name="Canova L."/>
            <person name="Gianfranceschi L."/>
            <person name="Horner D.S."/>
            <person name="Saino N."/>
        </authorList>
    </citation>
    <scope>NUCLEOTIDE SEQUENCE [LARGE SCALE GENOMIC DNA]</scope>
    <source>
        <strain evidence="1">Chelidonia</strain>
        <tissue evidence="1">Blood</tissue>
    </source>
</reference>
<dbReference type="OrthoDB" id="276744at2759"/>
<keyword evidence="2" id="KW-1185">Reference proteome</keyword>
<evidence type="ECO:0000313" key="2">
    <source>
        <dbReference type="Proteomes" id="UP000269221"/>
    </source>
</evidence>
<evidence type="ECO:0000313" key="1">
    <source>
        <dbReference type="EMBL" id="RMC14221.1"/>
    </source>
</evidence>